<sequence length="362" mass="40867">MYLEYQFLFSNKKDITEAAKIWKIGQIFGMTCVTFEDEPRVNRFLLIYVTTSAVVTLIFVHYVVYCQLWWKPLNSGAIAFLIEYFMALAANVTLLMYSNYRKSLKALLKLLQTPLFAGPYFQPVEIANHHGRAKASKLMISLYILCSISITQRFLEALRIIILAETEVCPYTQSVFAIFHPLRHRLIPGPKAIDEDSSGSDVTHSKVTGSMQAARCANVQPNNPRGRPETFVHNEELKVVTEADPSQTTSELAAGFGDEKIRCLLNNFLNRCMEEAADCQGFVELERALEHRCAFPLTFKLMGIVKINRGIIAEYILNDIVGRCWSEVGVPHMPPIPTTIVWSVAQRSVPLGPLMKSRNSII</sequence>
<feature type="transmembrane region" description="Helical" evidence="1">
    <location>
        <begin position="77"/>
        <end position="97"/>
    </location>
</feature>
<evidence type="ECO:0000313" key="3">
    <source>
        <dbReference type="Proteomes" id="UP000299102"/>
    </source>
</evidence>
<organism evidence="2 3">
    <name type="scientific">Eumeta variegata</name>
    <name type="common">Bagworm moth</name>
    <name type="synonym">Eumeta japonica</name>
    <dbReference type="NCBI Taxonomy" id="151549"/>
    <lineage>
        <taxon>Eukaryota</taxon>
        <taxon>Metazoa</taxon>
        <taxon>Ecdysozoa</taxon>
        <taxon>Arthropoda</taxon>
        <taxon>Hexapoda</taxon>
        <taxon>Insecta</taxon>
        <taxon>Pterygota</taxon>
        <taxon>Neoptera</taxon>
        <taxon>Endopterygota</taxon>
        <taxon>Lepidoptera</taxon>
        <taxon>Glossata</taxon>
        <taxon>Ditrysia</taxon>
        <taxon>Tineoidea</taxon>
        <taxon>Psychidae</taxon>
        <taxon>Oiketicinae</taxon>
        <taxon>Eumeta</taxon>
    </lineage>
</organism>
<feature type="transmembrane region" description="Helical" evidence="1">
    <location>
        <begin position="45"/>
        <end position="65"/>
    </location>
</feature>
<protein>
    <submittedName>
        <fullName evidence="2">Uncharacterized protein</fullName>
    </submittedName>
</protein>
<name>A0A4C1W2R0_EUMVA</name>
<keyword evidence="1" id="KW-0472">Membrane</keyword>
<gene>
    <name evidence="2" type="ORF">EVAR_31250_1</name>
</gene>
<evidence type="ECO:0000313" key="2">
    <source>
        <dbReference type="EMBL" id="GBP44355.1"/>
    </source>
</evidence>
<dbReference type="AlphaFoldDB" id="A0A4C1W2R0"/>
<evidence type="ECO:0000256" key="1">
    <source>
        <dbReference type="SAM" id="Phobius"/>
    </source>
</evidence>
<keyword evidence="1" id="KW-0812">Transmembrane</keyword>
<dbReference type="Proteomes" id="UP000299102">
    <property type="component" value="Unassembled WGS sequence"/>
</dbReference>
<dbReference type="EMBL" id="BGZK01000451">
    <property type="protein sequence ID" value="GBP44355.1"/>
    <property type="molecule type" value="Genomic_DNA"/>
</dbReference>
<accession>A0A4C1W2R0</accession>
<reference evidence="2 3" key="1">
    <citation type="journal article" date="2019" name="Commun. Biol.">
        <title>The bagworm genome reveals a unique fibroin gene that provides high tensile strength.</title>
        <authorList>
            <person name="Kono N."/>
            <person name="Nakamura H."/>
            <person name="Ohtoshi R."/>
            <person name="Tomita M."/>
            <person name="Numata K."/>
            <person name="Arakawa K."/>
        </authorList>
    </citation>
    <scope>NUCLEOTIDE SEQUENCE [LARGE SCALE GENOMIC DNA]</scope>
</reference>
<comment type="caution">
    <text evidence="2">The sequence shown here is derived from an EMBL/GenBank/DDBJ whole genome shotgun (WGS) entry which is preliminary data.</text>
</comment>
<proteinExistence type="predicted"/>
<dbReference type="OrthoDB" id="616263at2759"/>
<keyword evidence="1" id="KW-1133">Transmembrane helix</keyword>
<keyword evidence="3" id="KW-1185">Reference proteome</keyword>